<accession>A0A516PY46</accession>
<dbReference type="InterPro" id="IPR054211">
    <property type="entry name" value="DUF6918"/>
</dbReference>
<protein>
    <submittedName>
        <fullName evidence="1">Uncharacterized protein</fullName>
    </submittedName>
</protein>
<reference evidence="1 2" key="1">
    <citation type="submission" date="2019-07" db="EMBL/GenBank/DDBJ databases">
        <title>Microlunatus dokdonensis sp. nov. isolated from the rhizospheric soil of the wild plant Elymus tsukushiensis.</title>
        <authorList>
            <person name="Ghim S.-Y."/>
            <person name="Hwang Y.-J."/>
            <person name="Son J.-S."/>
            <person name="Shin J.-H."/>
        </authorList>
    </citation>
    <scope>NUCLEOTIDE SEQUENCE [LARGE SCALE GENOMIC DNA]</scope>
    <source>
        <strain evidence="1 2">KUDC0627</strain>
    </source>
</reference>
<dbReference type="EMBL" id="CP041692">
    <property type="protein sequence ID" value="QDP96099.1"/>
    <property type="molecule type" value="Genomic_DNA"/>
</dbReference>
<organism evidence="1 2">
    <name type="scientific">Microlunatus elymi</name>
    <dbReference type="NCBI Taxonomy" id="2596828"/>
    <lineage>
        <taxon>Bacteria</taxon>
        <taxon>Bacillati</taxon>
        <taxon>Actinomycetota</taxon>
        <taxon>Actinomycetes</taxon>
        <taxon>Propionibacteriales</taxon>
        <taxon>Propionibacteriaceae</taxon>
        <taxon>Microlunatus</taxon>
    </lineage>
</organism>
<evidence type="ECO:0000313" key="2">
    <source>
        <dbReference type="Proteomes" id="UP000319263"/>
    </source>
</evidence>
<sequence length="146" mass="15459">MSLSEKLLAEPARTAVISDLVVVVEQEVGEKKGISGTAVKAGYGAVRKVMPDLSKRAVVRLLPDCAVALDPFWDDFRTSGEAEFGKYLAGRGDEASQALLAVTDAKVAATSREVIKKAYKPLRGKAGDHVQAALPRLGSTLQKHAG</sequence>
<keyword evidence="2" id="KW-1185">Reference proteome</keyword>
<gene>
    <name evidence="1" type="ORF">FOE78_09480</name>
</gene>
<dbReference type="KEGG" id="mik:FOE78_09480"/>
<evidence type="ECO:0000313" key="1">
    <source>
        <dbReference type="EMBL" id="QDP96099.1"/>
    </source>
</evidence>
<proteinExistence type="predicted"/>
<dbReference type="AlphaFoldDB" id="A0A516PY46"/>
<name>A0A516PY46_9ACTN</name>
<dbReference type="Pfam" id="PF21893">
    <property type="entry name" value="DUF6918"/>
    <property type="match status" value="1"/>
</dbReference>
<dbReference type="RefSeq" id="WP_143986065.1">
    <property type="nucleotide sequence ID" value="NZ_CP041692.1"/>
</dbReference>
<dbReference type="OrthoDB" id="530636at2"/>
<dbReference type="Proteomes" id="UP000319263">
    <property type="component" value="Chromosome"/>
</dbReference>